<evidence type="ECO:0000256" key="4">
    <source>
        <dbReference type="ARBA" id="ARBA00022692"/>
    </source>
</evidence>
<evidence type="ECO:0000256" key="2">
    <source>
        <dbReference type="ARBA" id="ARBA00022448"/>
    </source>
</evidence>
<keyword evidence="3" id="KW-1003">Cell membrane</keyword>
<name>A0ABU1FTE6_9MICC</name>
<organism evidence="10 11">
    <name type="scientific">Nesterenkonia flava</name>
    <dbReference type="NCBI Taxonomy" id="469799"/>
    <lineage>
        <taxon>Bacteria</taxon>
        <taxon>Bacillati</taxon>
        <taxon>Actinomycetota</taxon>
        <taxon>Actinomycetes</taxon>
        <taxon>Micrococcales</taxon>
        <taxon>Micrococcaceae</taxon>
        <taxon>Nesterenkonia</taxon>
    </lineage>
</organism>
<feature type="transmembrane region" description="Helical" evidence="7">
    <location>
        <begin position="77"/>
        <end position="100"/>
    </location>
</feature>
<dbReference type="PANTHER" id="PTHR30043:SF1">
    <property type="entry name" value="ABC TRANSPORT SYSTEM PERMEASE PROTEIN P69"/>
    <property type="match status" value="1"/>
</dbReference>
<dbReference type="InterPro" id="IPR000515">
    <property type="entry name" value="MetI-like"/>
</dbReference>
<evidence type="ECO:0000256" key="3">
    <source>
        <dbReference type="ARBA" id="ARBA00022475"/>
    </source>
</evidence>
<keyword evidence="11" id="KW-1185">Reference proteome</keyword>
<dbReference type="InterPro" id="IPR035906">
    <property type="entry name" value="MetI-like_sf"/>
</dbReference>
<dbReference type="CDD" id="cd06261">
    <property type="entry name" value="TM_PBP2"/>
    <property type="match status" value="1"/>
</dbReference>
<dbReference type="SUPFAM" id="SSF161098">
    <property type="entry name" value="MetI-like"/>
    <property type="match status" value="1"/>
</dbReference>
<dbReference type="Gene3D" id="1.10.3720.10">
    <property type="entry name" value="MetI-like"/>
    <property type="match status" value="1"/>
</dbReference>
<feature type="transmembrane region" description="Helical" evidence="7">
    <location>
        <begin position="210"/>
        <end position="230"/>
    </location>
</feature>
<dbReference type="Proteomes" id="UP001260872">
    <property type="component" value="Unassembled WGS sequence"/>
</dbReference>
<feature type="transmembrane region" description="Helical" evidence="7">
    <location>
        <begin position="42"/>
        <end position="65"/>
    </location>
</feature>
<comment type="subcellular location">
    <subcellularLocation>
        <location evidence="1 7">Cell membrane</location>
        <topology evidence="1 7">Multi-pass membrane protein</topology>
    </subcellularLocation>
</comment>
<evidence type="ECO:0000256" key="6">
    <source>
        <dbReference type="ARBA" id="ARBA00023136"/>
    </source>
</evidence>
<feature type="domain" description="ABC transmembrane type-1" evidence="9">
    <location>
        <begin position="205"/>
        <end position="392"/>
    </location>
</feature>
<feature type="transmembrane region" description="Helical" evidence="7">
    <location>
        <begin position="141"/>
        <end position="159"/>
    </location>
</feature>
<protein>
    <submittedName>
        <fullName evidence="10">Phosphonate ABC transporter, permease protein PhnE</fullName>
    </submittedName>
</protein>
<proteinExistence type="inferred from homology"/>
<dbReference type="Pfam" id="PF00528">
    <property type="entry name" value="BPD_transp_1"/>
    <property type="match status" value="1"/>
</dbReference>
<sequence length="443" mass="46946">MSTAENPPGTAPQSPALYGLASLVIPGLGQLLLKQRAVGVRILLWALALWAGALAQYSVAANALWMGPHTQTTEMPAYWFSLLCLLGAVVLTAAAAANAFRVAQRLRGETREVPGAASRAQPSLRYAPDALDRRPVEPSKLGLDLGLILIGALFLGAFARTGADLGSMEAIPGNFRQYTGYMLDGLFQPLTDEVREQWANAFEYMFQSVAIAWIGTVVGAMFSLPMGFLAARNMSPTAVYGVARLILAFFRAVPEIVFAVLLMVPIFGIGHIGGAMAGAMALGVSSIGTLSKLISEAIEGVDDGPLESARASGASQVQVIRWAVLPQVMPEVIAIWLYRFEVNIRASAILGVLGVGGIGTLLKRLFDNGRWQEMGIALVVIIAVTMVIDQISAWIRHRVIHGAKVRASSDKGDDGTRGSGEDPLTGSDGPSPNQARAEVTAAR</sequence>
<gene>
    <name evidence="10" type="primary">phnE</name>
    <name evidence="10" type="ORF">RH857_07285</name>
</gene>
<feature type="transmembrane region" description="Helical" evidence="7">
    <location>
        <begin position="242"/>
        <end position="263"/>
    </location>
</feature>
<reference evidence="11" key="1">
    <citation type="submission" date="2023-07" db="EMBL/GenBank/DDBJ databases">
        <title>Description of three actinobacteria isolated from air of manufacturing shop in a pharmaceutical factory.</title>
        <authorList>
            <person name="Zhang D.-F."/>
        </authorList>
    </citation>
    <scope>NUCLEOTIDE SEQUENCE [LARGE SCALE GENOMIC DNA]</scope>
    <source>
        <strain evidence="11">CCTCC AB 207010</strain>
    </source>
</reference>
<feature type="transmembrane region" description="Helical" evidence="7">
    <location>
        <begin position="269"/>
        <end position="290"/>
    </location>
</feature>
<evidence type="ECO:0000313" key="10">
    <source>
        <dbReference type="EMBL" id="MDR5711936.1"/>
    </source>
</evidence>
<keyword evidence="4 7" id="KW-0812">Transmembrane</keyword>
<comment type="caution">
    <text evidence="10">The sequence shown here is derived from an EMBL/GenBank/DDBJ whole genome shotgun (WGS) entry which is preliminary data.</text>
</comment>
<evidence type="ECO:0000259" key="9">
    <source>
        <dbReference type="PROSITE" id="PS50928"/>
    </source>
</evidence>
<evidence type="ECO:0000256" key="7">
    <source>
        <dbReference type="RuleBase" id="RU363032"/>
    </source>
</evidence>
<dbReference type="PANTHER" id="PTHR30043">
    <property type="entry name" value="PHOSPHONATES TRANSPORT SYSTEM PERMEASE PROTEIN"/>
    <property type="match status" value="1"/>
</dbReference>
<dbReference type="RefSeq" id="WP_310537317.1">
    <property type="nucleotide sequence ID" value="NZ_BAAAOC010000021.1"/>
</dbReference>
<comment type="similarity">
    <text evidence="7">Belongs to the binding-protein-dependent transport system permease family.</text>
</comment>
<evidence type="ECO:0000313" key="11">
    <source>
        <dbReference type="Proteomes" id="UP001260872"/>
    </source>
</evidence>
<dbReference type="EMBL" id="JAVKGT010000016">
    <property type="protein sequence ID" value="MDR5711936.1"/>
    <property type="molecule type" value="Genomic_DNA"/>
</dbReference>
<evidence type="ECO:0000256" key="1">
    <source>
        <dbReference type="ARBA" id="ARBA00004651"/>
    </source>
</evidence>
<evidence type="ECO:0000256" key="8">
    <source>
        <dbReference type="SAM" id="MobiDB-lite"/>
    </source>
</evidence>
<accession>A0ABU1FTE6</accession>
<feature type="transmembrane region" description="Helical" evidence="7">
    <location>
        <begin position="16"/>
        <end position="33"/>
    </location>
</feature>
<dbReference type="PROSITE" id="PS50928">
    <property type="entry name" value="ABC_TM1"/>
    <property type="match status" value="1"/>
</dbReference>
<feature type="region of interest" description="Disordered" evidence="8">
    <location>
        <begin position="406"/>
        <end position="443"/>
    </location>
</feature>
<dbReference type="NCBIfam" id="TIGR01097">
    <property type="entry name" value="PhnE"/>
    <property type="match status" value="1"/>
</dbReference>
<feature type="transmembrane region" description="Helical" evidence="7">
    <location>
        <begin position="374"/>
        <end position="395"/>
    </location>
</feature>
<feature type="transmembrane region" description="Helical" evidence="7">
    <location>
        <begin position="344"/>
        <end position="362"/>
    </location>
</feature>
<dbReference type="InterPro" id="IPR005769">
    <property type="entry name" value="PhnE/PtxC"/>
</dbReference>
<keyword evidence="6 7" id="KW-0472">Membrane</keyword>
<keyword evidence="2 7" id="KW-0813">Transport</keyword>
<evidence type="ECO:0000256" key="5">
    <source>
        <dbReference type="ARBA" id="ARBA00022989"/>
    </source>
</evidence>
<feature type="compositionally biased region" description="Basic and acidic residues" evidence="8">
    <location>
        <begin position="407"/>
        <end position="420"/>
    </location>
</feature>
<keyword evidence="5 7" id="KW-1133">Transmembrane helix</keyword>